<name>A0A182PX48_9DIPT</name>
<dbReference type="VEuPathDB" id="VectorBase:AEPI011535"/>
<proteinExistence type="predicted"/>
<feature type="region of interest" description="Disordered" evidence="1">
    <location>
        <begin position="1"/>
        <end position="43"/>
    </location>
</feature>
<reference evidence="2" key="2">
    <citation type="submission" date="2020-05" db="UniProtKB">
        <authorList>
            <consortium name="EnsemblMetazoa"/>
        </authorList>
    </citation>
    <scope>IDENTIFICATION</scope>
    <source>
        <strain evidence="2">Epiroticus2</strain>
    </source>
</reference>
<accession>A0A182PX48</accession>
<protein>
    <submittedName>
        <fullName evidence="2">Uncharacterized protein</fullName>
    </submittedName>
</protein>
<sequence length="122" mass="13402">SVSPNWSEAESEETISVASSCADESDSSDGETVQGRVSMQKDQGPLAEGLRIWAWETGQTLHSVTLLLQHLRMHSHPELPADARTLLKPPPEASSNERNIVPIAGGDLWYQGVKRCLQVYFS</sequence>
<dbReference type="Proteomes" id="UP000075885">
    <property type="component" value="Unassembled WGS sequence"/>
</dbReference>
<keyword evidence="3" id="KW-1185">Reference proteome</keyword>
<dbReference type="AlphaFoldDB" id="A0A182PX48"/>
<organism evidence="2 3">
    <name type="scientific">Anopheles epiroticus</name>
    <dbReference type="NCBI Taxonomy" id="199890"/>
    <lineage>
        <taxon>Eukaryota</taxon>
        <taxon>Metazoa</taxon>
        <taxon>Ecdysozoa</taxon>
        <taxon>Arthropoda</taxon>
        <taxon>Hexapoda</taxon>
        <taxon>Insecta</taxon>
        <taxon>Pterygota</taxon>
        <taxon>Neoptera</taxon>
        <taxon>Endopterygota</taxon>
        <taxon>Diptera</taxon>
        <taxon>Nematocera</taxon>
        <taxon>Culicoidea</taxon>
        <taxon>Culicidae</taxon>
        <taxon>Anophelinae</taxon>
        <taxon>Anopheles</taxon>
    </lineage>
</organism>
<evidence type="ECO:0000256" key="1">
    <source>
        <dbReference type="SAM" id="MobiDB-lite"/>
    </source>
</evidence>
<evidence type="ECO:0000313" key="3">
    <source>
        <dbReference type="Proteomes" id="UP000075885"/>
    </source>
</evidence>
<dbReference type="EnsemblMetazoa" id="AEPI011535-RA">
    <property type="protein sequence ID" value="AEPI011535-PA"/>
    <property type="gene ID" value="AEPI011535"/>
</dbReference>
<evidence type="ECO:0000313" key="2">
    <source>
        <dbReference type="EnsemblMetazoa" id="AEPI011535-PA"/>
    </source>
</evidence>
<reference evidence="3" key="1">
    <citation type="submission" date="2013-03" db="EMBL/GenBank/DDBJ databases">
        <title>The Genome Sequence of Anopheles epiroticus epiroticus2.</title>
        <authorList>
            <consortium name="The Broad Institute Genomics Platform"/>
            <person name="Neafsey D.E."/>
            <person name="Howell P."/>
            <person name="Walker B."/>
            <person name="Young S.K."/>
            <person name="Zeng Q."/>
            <person name="Gargeya S."/>
            <person name="Fitzgerald M."/>
            <person name="Haas B."/>
            <person name="Abouelleil A."/>
            <person name="Allen A.W."/>
            <person name="Alvarado L."/>
            <person name="Arachchi H.M."/>
            <person name="Berlin A.M."/>
            <person name="Chapman S.B."/>
            <person name="Gainer-Dewar J."/>
            <person name="Goldberg J."/>
            <person name="Griggs A."/>
            <person name="Gujja S."/>
            <person name="Hansen M."/>
            <person name="Howarth C."/>
            <person name="Imamovic A."/>
            <person name="Ireland A."/>
            <person name="Larimer J."/>
            <person name="McCowan C."/>
            <person name="Murphy C."/>
            <person name="Pearson M."/>
            <person name="Poon T.W."/>
            <person name="Priest M."/>
            <person name="Roberts A."/>
            <person name="Saif S."/>
            <person name="Shea T."/>
            <person name="Sisk P."/>
            <person name="Sykes S."/>
            <person name="Wortman J."/>
            <person name="Nusbaum C."/>
            <person name="Birren B."/>
        </authorList>
    </citation>
    <scope>NUCLEOTIDE SEQUENCE [LARGE SCALE GENOMIC DNA]</scope>
    <source>
        <strain evidence="3">Epiroticus2</strain>
    </source>
</reference>